<dbReference type="PANTHER" id="PTHR10963">
    <property type="entry name" value="GLYCOSYL HYDROLASE-RELATED"/>
    <property type="match status" value="1"/>
</dbReference>
<proteinExistence type="predicted"/>
<keyword evidence="9" id="KW-1185">Reference proteome</keyword>
<feature type="chain" id="PRO_5016425341" evidence="5">
    <location>
        <begin position="32"/>
        <end position="332"/>
    </location>
</feature>
<keyword evidence="4" id="KW-1015">Disulfide bond</keyword>
<evidence type="ECO:0000259" key="6">
    <source>
        <dbReference type="PROSITE" id="PS50941"/>
    </source>
</evidence>
<dbReference type="GO" id="GO:0030246">
    <property type="term" value="F:carbohydrate binding"/>
    <property type="evidence" value="ECO:0007669"/>
    <property type="project" value="UniProtKB-KW"/>
</dbReference>
<dbReference type="Proteomes" id="UP000245942">
    <property type="component" value="Unassembled WGS sequence"/>
</dbReference>
<dbReference type="AlphaFoldDB" id="A0A316TZH1"/>
<dbReference type="Pfam" id="PF00722">
    <property type="entry name" value="Glyco_hydro_16"/>
    <property type="match status" value="1"/>
</dbReference>
<dbReference type="InterPro" id="IPR001002">
    <property type="entry name" value="Chitin-bd_1"/>
</dbReference>
<comment type="caution">
    <text evidence="4">Lacks conserved residue(s) required for the propagation of feature annotation.</text>
</comment>
<keyword evidence="4" id="KW-0147">Chitin-binding</keyword>
<dbReference type="SUPFAM" id="SSF49899">
    <property type="entry name" value="Concanavalin A-like lectins/glucanases"/>
    <property type="match status" value="1"/>
</dbReference>
<evidence type="ECO:0000256" key="5">
    <source>
        <dbReference type="SAM" id="SignalP"/>
    </source>
</evidence>
<name>A0A316TZH1_9BASI</name>
<evidence type="ECO:0000313" key="9">
    <source>
        <dbReference type="Proteomes" id="UP000245942"/>
    </source>
</evidence>
<dbReference type="GO" id="GO:0031505">
    <property type="term" value="P:fungal-type cell wall organization"/>
    <property type="evidence" value="ECO:0007669"/>
    <property type="project" value="TreeGrafter"/>
</dbReference>
<dbReference type="GeneID" id="37012205"/>
<dbReference type="InterPro" id="IPR050546">
    <property type="entry name" value="Glycosyl_Hydrlase_16"/>
</dbReference>
<evidence type="ECO:0000259" key="7">
    <source>
        <dbReference type="PROSITE" id="PS51762"/>
    </source>
</evidence>
<evidence type="ECO:0000256" key="2">
    <source>
        <dbReference type="ARBA" id="ARBA00022801"/>
    </source>
</evidence>
<evidence type="ECO:0000256" key="3">
    <source>
        <dbReference type="ARBA" id="ARBA00023295"/>
    </source>
</evidence>
<feature type="domain" description="GH16" evidence="7">
    <location>
        <begin position="84"/>
        <end position="287"/>
    </location>
</feature>
<evidence type="ECO:0000313" key="8">
    <source>
        <dbReference type="EMBL" id="PWN18576.1"/>
    </source>
</evidence>
<dbReference type="RefSeq" id="XP_025345736.1">
    <property type="nucleotide sequence ID" value="XM_025490471.1"/>
</dbReference>
<dbReference type="PROSITE" id="PS50941">
    <property type="entry name" value="CHIT_BIND_I_2"/>
    <property type="match status" value="1"/>
</dbReference>
<feature type="signal peptide" evidence="5">
    <location>
        <begin position="1"/>
        <end position="31"/>
    </location>
</feature>
<dbReference type="InterPro" id="IPR013320">
    <property type="entry name" value="ConA-like_dom_sf"/>
</dbReference>
<dbReference type="InterPro" id="IPR000757">
    <property type="entry name" value="Beta-glucanase-like"/>
</dbReference>
<feature type="domain" description="Chitin-binding type-1" evidence="6">
    <location>
        <begin position="32"/>
        <end position="79"/>
    </location>
</feature>
<dbReference type="STRING" id="1684307.A0A316TZH1"/>
<gene>
    <name evidence="8" type="ORF">BCV69DRAFT_252397</name>
</gene>
<evidence type="ECO:0000256" key="4">
    <source>
        <dbReference type="PROSITE-ProRule" id="PRU00261"/>
    </source>
</evidence>
<feature type="non-terminal residue" evidence="8">
    <location>
        <position position="332"/>
    </location>
</feature>
<evidence type="ECO:0000256" key="1">
    <source>
        <dbReference type="ARBA" id="ARBA00022729"/>
    </source>
</evidence>
<dbReference type="PROSITE" id="PS51762">
    <property type="entry name" value="GH16_2"/>
    <property type="match status" value="1"/>
</dbReference>
<keyword evidence="3" id="KW-0326">Glycosidase</keyword>
<dbReference type="Gene3D" id="2.60.120.200">
    <property type="match status" value="1"/>
</dbReference>
<accession>A0A316TZH1</accession>
<dbReference type="GO" id="GO:0008061">
    <property type="term" value="F:chitin binding"/>
    <property type="evidence" value="ECO:0007669"/>
    <property type="project" value="UniProtKB-UniRule"/>
</dbReference>
<dbReference type="GO" id="GO:0004553">
    <property type="term" value="F:hydrolase activity, hydrolyzing O-glycosyl compounds"/>
    <property type="evidence" value="ECO:0007669"/>
    <property type="project" value="InterPro"/>
</dbReference>
<dbReference type="GO" id="GO:0005975">
    <property type="term" value="P:carbohydrate metabolic process"/>
    <property type="evidence" value="ECO:0007669"/>
    <property type="project" value="InterPro"/>
</dbReference>
<reference evidence="8 9" key="1">
    <citation type="journal article" date="2018" name="Mol. Biol. Evol.">
        <title>Broad Genomic Sampling Reveals a Smut Pathogenic Ancestry of the Fungal Clade Ustilaginomycotina.</title>
        <authorList>
            <person name="Kijpornyongpan T."/>
            <person name="Mondo S.J."/>
            <person name="Barry K."/>
            <person name="Sandor L."/>
            <person name="Lee J."/>
            <person name="Lipzen A."/>
            <person name="Pangilinan J."/>
            <person name="LaButti K."/>
            <person name="Hainaut M."/>
            <person name="Henrissat B."/>
            <person name="Grigoriev I.V."/>
            <person name="Spatafora J.W."/>
            <person name="Aime M.C."/>
        </authorList>
    </citation>
    <scope>NUCLEOTIDE SEQUENCE [LARGE SCALE GENOMIC DNA]</scope>
    <source>
        <strain evidence="8 9">MCA 4718</strain>
    </source>
</reference>
<protein>
    <submittedName>
        <fullName evidence="8">Concanavalin A-like lectin/glucanase</fullName>
    </submittedName>
</protein>
<organism evidence="8 9">
    <name type="scientific">Pseudomicrostroma glucosiphilum</name>
    <dbReference type="NCBI Taxonomy" id="1684307"/>
    <lineage>
        <taxon>Eukaryota</taxon>
        <taxon>Fungi</taxon>
        <taxon>Dikarya</taxon>
        <taxon>Basidiomycota</taxon>
        <taxon>Ustilaginomycotina</taxon>
        <taxon>Exobasidiomycetes</taxon>
        <taxon>Microstromatales</taxon>
        <taxon>Microstromatales incertae sedis</taxon>
        <taxon>Pseudomicrostroma</taxon>
    </lineage>
</organism>
<dbReference type="GO" id="GO:0009277">
    <property type="term" value="C:fungal-type cell wall"/>
    <property type="evidence" value="ECO:0007669"/>
    <property type="project" value="TreeGrafter"/>
</dbReference>
<keyword evidence="8" id="KW-0430">Lectin</keyword>
<dbReference type="GO" id="GO:0016757">
    <property type="term" value="F:glycosyltransferase activity"/>
    <property type="evidence" value="ECO:0007669"/>
    <property type="project" value="TreeGrafter"/>
</dbReference>
<dbReference type="EMBL" id="KZ819335">
    <property type="protein sequence ID" value="PWN18576.1"/>
    <property type="molecule type" value="Genomic_DNA"/>
</dbReference>
<keyword evidence="1 5" id="KW-0732">Signal</keyword>
<sequence>MTRSSSPTFVITLISLVVLLLFVNSLPLANAADSCSASSPCSSSSSPCCSHSGFCGSGTLFCGGGCSPLASKTATDCMPMPVCIDRNVTLTPSDYNDTSLFVPVLQYAGNASQGLFTLDAGSLAAGPEGVMMQMTENSLVKLSTTAYILYGEMEVTCRHTAYQGVVATMITMSDVLDEIDWEFTTSNSSDAQTNWFPQGRIVSGSGKDSQPTSGTLDVSEWVTYGINWQPDRLQWLINGAVVRTLKRTDYSYPSTPTRLQLSVWAGGNSTNAQGVIDWSGGPISYTNSQYTTNGYYGMEISSVSIKCADTSIANVSTIGKGSNGPTSWTYTG</sequence>
<feature type="disulfide bond" evidence="4">
    <location>
        <begin position="48"/>
        <end position="62"/>
    </location>
</feature>
<dbReference type="OrthoDB" id="4781at2759"/>
<keyword evidence="2" id="KW-0378">Hydrolase</keyword>
<dbReference type="PANTHER" id="PTHR10963:SF22">
    <property type="entry name" value="GLYCOSIDASE CRH2-RELATED"/>
    <property type="match status" value="1"/>
</dbReference>